<dbReference type="EMBL" id="VSRR010031825">
    <property type="protein sequence ID" value="MPC70843.1"/>
    <property type="molecule type" value="Genomic_DNA"/>
</dbReference>
<dbReference type="Proteomes" id="UP000324222">
    <property type="component" value="Unassembled WGS sequence"/>
</dbReference>
<accession>A0A5B7HKZ8</accession>
<evidence type="ECO:0000313" key="2">
    <source>
        <dbReference type="EMBL" id="MPC70843.1"/>
    </source>
</evidence>
<evidence type="ECO:0000256" key="1">
    <source>
        <dbReference type="SAM" id="MobiDB-lite"/>
    </source>
</evidence>
<organism evidence="2 3">
    <name type="scientific">Portunus trituberculatus</name>
    <name type="common">Swimming crab</name>
    <name type="synonym">Neptunus trituberculatus</name>
    <dbReference type="NCBI Taxonomy" id="210409"/>
    <lineage>
        <taxon>Eukaryota</taxon>
        <taxon>Metazoa</taxon>
        <taxon>Ecdysozoa</taxon>
        <taxon>Arthropoda</taxon>
        <taxon>Crustacea</taxon>
        <taxon>Multicrustacea</taxon>
        <taxon>Malacostraca</taxon>
        <taxon>Eumalacostraca</taxon>
        <taxon>Eucarida</taxon>
        <taxon>Decapoda</taxon>
        <taxon>Pleocyemata</taxon>
        <taxon>Brachyura</taxon>
        <taxon>Eubrachyura</taxon>
        <taxon>Portunoidea</taxon>
        <taxon>Portunidae</taxon>
        <taxon>Portuninae</taxon>
        <taxon>Portunus</taxon>
    </lineage>
</organism>
<feature type="region of interest" description="Disordered" evidence="1">
    <location>
        <begin position="1"/>
        <end position="21"/>
    </location>
</feature>
<protein>
    <submittedName>
        <fullName evidence="2">Uncharacterized protein</fullName>
    </submittedName>
</protein>
<gene>
    <name evidence="2" type="ORF">E2C01_065104</name>
</gene>
<reference evidence="2 3" key="1">
    <citation type="submission" date="2019-05" db="EMBL/GenBank/DDBJ databases">
        <title>Another draft genome of Portunus trituberculatus and its Hox gene families provides insights of decapod evolution.</title>
        <authorList>
            <person name="Jeong J.-H."/>
            <person name="Song I."/>
            <person name="Kim S."/>
            <person name="Choi T."/>
            <person name="Kim D."/>
            <person name="Ryu S."/>
            <person name="Kim W."/>
        </authorList>
    </citation>
    <scope>NUCLEOTIDE SEQUENCE [LARGE SCALE GENOMIC DNA]</scope>
    <source>
        <tissue evidence="2">Muscle</tissue>
    </source>
</reference>
<sequence length="66" mass="7445">MPDKGNPYLRIHGPGHKTTVKSEFPQFTLPRFPQVPVIERSEQAGLCDNCSWSDTNQRPPAIPTQK</sequence>
<evidence type="ECO:0000313" key="3">
    <source>
        <dbReference type="Proteomes" id="UP000324222"/>
    </source>
</evidence>
<keyword evidence="3" id="KW-1185">Reference proteome</keyword>
<proteinExistence type="predicted"/>
<name>A0A5B7HKZ8_PORTR</name>
<dbReference type="AlphaFoldDB" id="A0A5B7HKZ8"/>
<comment type="caution">
    <text evidence="2">The sequence shown here is derived from an EMBL/GenBank/DDBJ whole genome shotgun (WGS) entry which is preliminary data.</text>
</comment>